<evidence type="ECO:0000313" key="2">
    <source>
        <dbReference type="Proteomes" id="UP000008698"/>
    </source>
</evidence>
<accession>C9SEW5</accession>
<name>C9SEW5_VERA1</name>
<dbReference type="OrthoDB" id="5371169at2759"/>
<dbReference type="EMBL" id="DS985217">
    <property type="protein sequence ID" value="EEY17751.1"/>
    <property type="molecule type" value="Genomic_DNA"/>
</dbReference>
<keyword evidence="2" id="KW-1185">Reference proteome</keyword>
<sequence length="129" mass="14991">MITDQKATPTDNTRILHEETQAENHQLPSNCHTSTHGLFAPPSLAGCRRQRRLPPRHRKELPVLRRLCTSLDGALFDWCFRPEPLLYQHPRLGIPGLSCHCLRNSLHVLRSWSLRLRYPKETPHFPSLF</sequence>
<dbReference type="RefSeq" id="XP_003005907.1">
    <property type="nucleotide sequence ID" value="XM_003005861.1"/>
</dbReference>
<organism evidence="2">
    <name type="scientific">Verticillium alfalfae (strain VaMs.102 / ATCC MYA-4576 / FGSC 10136)</name>
    <name type="common">Verticillium wilt of alfalfa</name>
    <name type="synonym">Verticillium albo-atrum</name>
    <dbReference type="NCBI Taxonomy" id="526221"/>
    <lineage>
        <taxon>Eukaryota</taxon>
        <taxon>Fungi</taxon>
        <taxon>Dikarya</taxon>
        <taxon>Ascomycota</taxon>
        <taxon>Pezizomycotina</taxon>
        <taxon>Sordariomycetes</taxon>
        <taxon>Hypocreomycetidae</taxon>
        <taxon>Glomerellales</taxon>
        <taxon>Plectosphaerellaceae</taxon>
        <taxon>Verticillium</taxon>
    </lineage>
</organism>
<protein>
    <submittedName>
        <fullName evidence="1">Uncharacterized protein</fullName>
    </submittedName>
</protein>
<evidence type="ECO:0000313" key="1">
    <source>
        <dbReference type="EMBL" id="EEY17751.1"/>
    </source>
</evidence>
<dbReference type="Proteomes" id="UP000008698">
    <property type="component" value="Unassembled WGS sequence"/>
</dbReference>
<dbReference type="eggNOG" id="ENOG502T78G">
    <property type="taxonomic scope" value="Eukaryota"/>
</dbReference>
<dbReference type="HOGENOM" id="CLU_1950455_0_0_1"/>
<dbReference type="KEGG" id="val:VDBG_03860"/>
<dbReference type="GeneID" id="9536851"/>
<dbReference type="OMA" id="THGLFAP"/>
<dbReference type="AlphaFoldDB" id="C9SEW5"/>
<gene>
    <name evidence="1" type="ORF">VDBG_03860</name>
</gene>
<reference evidence="2" key="1">
    <citation type="journal article" date="2011" name="PLoS Pathog.">
        <title>Comparative genomics yields insights into niche adaptation of plant vascular wilt pathogens.</title>
        <authorList>
            <person name="Klosterman S.J."/>
            <person name="Subbarao K.V."/>
            <person name="Kang S."/>
            <person name="Veronese P."/>
            <person name="Gold S.E."/>
            <person name="Thomma B.P.H.J."/>
            <person name="Chen Z."/>
            <person name="Henrissat B."/>
            <person name="Lee Y.-H."/>
            <person name="Park J."/>
            <person name="Garcia-Pedrajas M.D."/>
            <person name="Barbara D.J."/>
            <person name="Anchieta A."/>
            <person name="de Jonge R."/>
            <person name="Santhanam P."/>
            <person name="Maruthachalam K."/>
            <person name="Atallah Z."/>
            <person name="Amyotte S.G."/>
            <person name="Paz Z."/>
            <person name="Inderbitzin P."/>
            <person name="Hayes R.J."/>
            <person name="Heiman D.I."/>
            <person name="Young S."/>
            <person name="Zeng Q."/>
            <person name="Engels R."/>
            <person name="Galagan J."/>
            <person name="Cuomo C.A."/>
            <person name="Dobinson K.F."/>
            <person name="Ma L.-J."/>
        </authorList>
    </citation>
    <scope>NUCLEOTIDE SEQUENCE [LARGE SCALE GENOMIC DNA]</scope>
    <source>
        <strain evidence="2">VaMs.102 / ATCC MYA-4576 / FGSC 10136</strain>
    </source>
</reference>
<proteinExistence type="predicted"/>